<accession>A0ABW3PK49</accession>
<evidence type="ECO:0000256" key="5">
    <source>
        <dbReference type="ARBA" id="ARBA00022989"/>
    </source>
</evidence>
<reference evidence="10" key="1">
    <citation type="journal article" date="2019" name="Int. J. Syst. Evol. Microbiol.">
        <title>The Global Catalogue of Microorganisms (GCM) 10K type strain sequencing project: providing services to taxonomists for standard genome sequencing and annotation.</title>
        <authorList>
            <consortium name="The Broad Institute Genomics Platform"/>
            <consortium name="The Broad Institute Genome Sequencing Center for Infectious Disease"/>
            <person name="Wu L."/>
            <person name="Ma J."/>
        </authorList>
    </citation>
    <scope>NUCLEOTIDE SEQUENCE [LARGE SCALE GENOMIC DNA]</scope>
    <source>
        <strain evidence="10">CCUG 71848</strain>
    </source>
</reference>
<feature type="domain" description="Major facilitator superfamily (MFS) profile" evidence="8">
    <location>
        <begin position="149"/>
        <end position="388"/>
    </location>
</feature>
<evidence type="ECO:0000256" key="3">
    <source>
        <dbReference type="ARBA" id="ARBA00022475"/>
    </source>
</evidence>
<feature type="transmembrane region" description="Helical" evidence="7">
    <location>
        <begin position="291"/>
        <end position="316"/>
    </location>
</feature>
<name>A0ABW3PK49_9LACO</name>
<dbReference type="InterPro" id="IPR050171">
    <property type="entry name" value="MFS_Transporters"/>
</dbReference>
<feature type="transmembrane region" description="Helical" evidence="7">
    <location>
        <begin position="238"/>
        <end position="257"/>
    </location>
</feature>
<evidence type="ECO:0000256" key="4">
    <source>
        <dbReference type="ARBA" id="ARBA00022692"/>
    </source>
</evidence>
<dbReference type="EMBL" id="JBHTLH010000036">
    <property type="protein sequence ID" value="MFD1125651.1"/>
    <property type="molecule type" value="Genomic_DNA"/>
</dbReference>
<keyword evidence="4 7" id="KW-0812">Transmembrane</keyword>
<dbReference type="InterPro" id="IPR036259">
    <property type="entry name" value="MFS_trans_sf"/>
</dbReference>
<keyword evidence="6 7" id="KW-0472">Membrane</keyword>
<feature type="transmembrane region" description="Helical" evidence="7">
    <location>
        <begin position="354"/>
        <end position="376"/>
    </location>
</feature>
<evidence type="ECO:0000256" key="6">
    <source>
        <dbReference type="ARBA" id="ARBA00023136"/>
    </source>
</evidence>
<feature type="transmembrane region" description="Helical" evidence="7">
    <location>
        <begin position="120"/>
        <end position="143"/>
    </location>
</feature>
<dbReference type="PROSITE" id="PS50850">
    <property type="entry name" value="MFS"/>
    <property type="match status" value="1"/>
</dbReference>
<evidence type="ECO:0000256" key="2">
    <source>
        <dbReference type="ARBA" id="ARBA00022448"/>
    </source>
</evidence>
<feature type="transmembrane region" description="Helical" evidence="7">
    <location>
        <begin position="264"/>
        <end position="285"/>
    </location>
</feature>
<keyword evidence="10" id="KW-1185">Reference proteome</keyword>
<feature type="transmembrane region" description="Helical" evidence="7">
    <location>
        <begin position="149"/>
        <end position="169"/>
    </location>
</feature>
<feature type="transmembrane region" description="Helical" evidence="7">
    <location>
        <begin position="199"/>
        <end position="218"/>
    </location>
</feature>
<dbReference type="Proteomes" id="UP001597156">
    <property type="component" value="Unassembled WGS sequence"/>
</dbReference>
<keyword evidence="5 7" id="KW-1133">Transmembrane helix</keyword>
<gene>
    <name evidence="9" type="ORF">ACFQ22_09855</name>
</gene>
<protein>
    <submittedName>
        <fullName evidence="9">MDR family MFS transporter</fullName>
    </submittedName>
</protein>
<dbReference type="CDD" id="cd17329">
    <property type="entry name" value="MFS_MdtH_MDR_like"/>
    <property type="match status" value="1"/>
</dbReference>
<dbReference type="PANTHER" id="PTHR23517">
    <property type="entry name" value="RESISTANCE PROTEIN MDTM, PUTATIVE-RELATED-RELATED"/>
    <property type="match status" value="1"/>
</dbReference>
<evidence type="ECO:0000256" key="7">
    <source>
        <dbReference type="SAM" id="Phobius"/>
    </source>
</evidence>
<sequence>MIGELLSSIGMSFIWPLTSVYLHNRLNVSLSIIGIVLLFNSLASVLGSYLAGYLYDRQNPYHLIIGGISGATMTLLGLTFFHGWPIFGFWLFANGFTSGWNLTLVNSIGTSITTVDSRYVFNMLYFSQNLGVVIGTSLVGFIYNISITLLFSIAAGLFLLLLLVAVINYRPAAEIHRQRSSHHYQSMQHRHPLPTSNKLILIAFFISLLIIWTMYQQWVSNLSVYMTTLGIPLKNYSFLWTINAGLIVVIQLMINWLAHYHQHLIIQILFGISMIALSFGVLILAKSYGYFIISMIILTIGEATTFPAIPALVNALTPAQTKGRYQGLLNAWSSTGRALGPLFGGIMIEWHSYTFLFLTAALTILIVWLGIGLLWWSISHRLTIYHSA</sequence>
<dbReference type="Gene3D" id="1.20.1250.20">
    <property type="entry name" value="MFS general substrate transporter like domains"/>
    <property type="match status" value="2"/>
</dbReference>
<feature type="transmembrane region" description="Helical" evidence="7">
    <location>
        <begin position="87"/>
        <end position="108"/>
    </location>
</feature>
<evidence type="ECO:0000256" key="1">
    <source>
        <dbReference type="ARBA" id="ARBA00004651"/>
    </source>
</evidence>
<proteinExistence type="predicted"/>
<feature type="transmembrane region" description="Helical" evidence="7">
    <location>
        <begin position="63"/>
        <end position="81"/>
    </location>
</feature>
<evidence type="ECO:0000313" key="10">
    <source>
        <dbReference type="Proteomes" id="UP001597156"/>
    </source>
</evidence>
<dbReference type="SUPFAM" id="SSF103473">
    <property type="entry name" value="MFS general substrate transporter"/>
    <property type="match status" value="1"/>
</dbReference>
<dbReference type="Pfam" id="PF07690">
    <property type="entry name" value="MFS_1"/>
    <property type="match status" value="1"/>
</dbReference>
<comment type="caution">
    <text evidence="9">The sequence shown here is derived from an EMBL/GenBank/DDBJ whole genome shotgun (WGS) entry which is preliminary data.</text>
</comment>
<dbReference type="InterPro" id="IPR020846">
    <property type="entry name" value="MFS_dom"/>
</dbReference>
<organism evidence="9 10">
    <name type="scientific">Lentilactobacillus raoultii</name>
    <dbReference type="NCBI Taxonomy" id="1987503"/>
    <lineage>
        <taxon>Bacteria</taxon>
        <taxon>Bacillati</taxon>
        <taxon>Bacillota</taxon>
        <taxon>Bacilli</taxon>
        <taxon>Lactobacillales</taxon>
        <taxon>Lactobacillaceae</taxon>
        <taxon>Lentilactobacillus</taxon>
    </lineage>
</organism>
<feature type="transmembrane region" description="Helical" evidence="7">
    <location>
        <begin position="28"/>
        <end position="51"/>
    </location>
</feature>
<keyword evidence="3" id="KW-1003">Cell membrane</keyword>
<dbReference type="PANTHER" id="PTHR23517:SF10">
    <property type="entry name" value="MAJOR FACILITATOR SUPERFAMILY (MFS) PROFILE DOMAIN-CONTAINING PROTEIN"/>
    <property type="match status" value="1"/>
</dbReference>
<feature type="transmembrane region" description="Helical" evidence="7">
    <location>
        <begin position="5"/>
        <end position="22"/>
    </location>
</feature>
<dbReference type="InterPro" id="IPR011701">
    <property type="entry name" value="MFS"/>
</dbReference>
<evidence type="ECO:0000259" key="8">
    <source>
        <dbReference type="PROSITE" id="PS50850"/>
    </source>
</evidence>
<comment type="subcellular location">
    <subcellularLocation>
        <location evidence="1">Cell membrane</location>
        <topology evidence="1">Multi-pass membrane protein</topology>
    </subcellularLocation>
</comment>
<evidence type="ECO:0000313" key="9">
    <source>
        <dbReference type="EMBL" id="MFD1125651.1"/>
    </source>
</evidence>
<keyword evidence="2" id="KW-0813">Transport</keyword>
<dbReference type="RefSeq" id="WP_162919723.1">
    <property type="nucleotide sequence ID" value="NZ_JBHTLH010000036.1"/>
</dbReference>